<evidence type="ECO:0000313" key="5">
    <source>
        <dbReference type="EMBL" id="KAJ9148542.1"/>
    </source>
</evidence>
<dbReference type="PRINTS" id="PR00080">
    <property type="entry name" value="SDRFAMILY"/>
</dbReference>
<evidence type="ECO:0000256" key="4">
    <source>
        <dbReference type="RuleBase" id="RU000363"/>
    </source>
</evidence>
<protein>
    <submittedName>
        <fullName evidence="5">NADPH-dependent 1-acyldihydroxyacetone phosphate reductase</fullName>
    </submittedName>
</protein>
<keyword evidence="6" id="KW-1185">Reference proteome</keyword>
<dbReference type="InterPro" id="IPR002347">
    <property type="entry name" value="SDR_fam"/>
</dbReference>
<dbReference type="Pfam" id="PF00106">
    <property type="entry name" value="adh_short"/>
    <property type="match status" value="1"/>
</dbReference>
<dbReference type="GO" id="GO:0005783">
    <property type="term" value="C:endoplasmic reticulum"/>
    <property type="evidence" value="ECO:0007669"/>
    <property type="project" value="TreeGrafter"/>
</dbReference>
<evidence type="ECO:0000256" key="2">
    <source>
        <dbReference type="ARBA" id="ARBA00022857"/>
    </source>
</evidence>
<accession>A0AA38RH43</accession>
<proteinExistence type="inferred from homology"/>
<evidence type="ECO:0000313" key="6">
    <source>
        <dbReference type="Proteomes" id="UP001174694"/>
    </source>
</evidence>
<reference evidence="5" key="1">
    <citation type="submission" date="2022-07" db="EMBL/GenBank/DDBJ databases">
        <title>Fungi with potential for degradation of polypropylene.</title>
        <authorList>
            <person name="Gostincar C."/>
        </authorList>
    </citation>
    <scope>NUCLEOTIDE SEQUENCE</scope>
    <source>
        <strain evidence="5">EXF-13308</strain>
    </source>
</reference>
<sequence>MAQQNPFALITGCSSGIGRQLALAFAARGVTVLATARRIESLNDLVSTYENIEAFELELGDLQSIDQLRDAIVQRTGGRLDFLVNNAGTHYAATAMDLVVEQAMQLFQVNVFAVMRLCQVLVPLLRQSPRGRIVQIGSVTRAVPVVWQCAYNASKAALSQYTNTLRLELKPLGVEVIEVVTGFVCSNILHHGLYAPEGSLYIPIKSAIENIKTNGNAKGMPADVYAKSVVDKLMRQRTSPEIWEGTLAGSLRYLTALLPLPILNWFLFRKFRLGLLNGSHKE</sequence>
<dbReference type="InterPro" id="IPR036291">
    <property type="entry name" value="NAD(P)-bd_dom_sf"/>
</dbReference>
<keyword evidence="3" id="KW-0560">Oxidoreductase</keyword>
<dbReference type="PRINTS" id="PR00081">
    <property type="entry name" value="GDHRDH"/>
</dbReference>
<dbReference type="GO" id="GO:0019433">
    <property type="term" value="P:triglyceride catabolic process"/>
    <property type="evidence" value="ECO:0007669"/>
    <property type="project" value="TreeGrafter"/>
</dbReference>
<organism evidence="5 6">
    <name type="scientific">Pleurostoma richardsiae</name>
    <dbReference type="NCBI Taxonomy" id="41990"/>
    <lineage>
        <taxon>Eukaryota</taxon>
        <taxon>Fungi</taxon>
        <taxon>Dikarya</taxon>
        <taxon>Ascomycota</taxon>
        <taxon>Pezizomycotina</taxon>
        <taxon>Sordariomycetes</taxon>
        <taxon>Sordariomycetidae</taxon>
        <taxon>Calosphaeriales</taxon>
        <taxon>Pleurostomataceae</taxon>
        <taxon>Pleurostoma</taxon>
    </lineage>
</organism>
<keyword evidence="2" id="KW-0521">NADP</keyword>
<dbReference type="PANTHER" id="PTHR44169">
    <property type="entry name" value="NADPH-DEPENDENT 1-ACYLDIHYDROXYACETONE PHOSPHATE REDUCTASE"/>
    <property type="match status" value="1"/>
</dbReference>
<dbReference type="InterPro" id="IPR020904">
    <property type="entry name" value="Sc_DH/Rdtase_CS"/>
</dbReference>
<dbReference type="SUPFAM" id="SSF51735">
    <property type="entry name" value="NAD(P)-binding Rossmann-fold domains"/>
    <property type="match status" value="1"/>
</dbReference>
<name>A0AA38RH43_9PEZI</name>
<evidence type="ECO:0000256" key="1">
    <source>
        <dbReference type="ARBA" id="ARBA00006484"/>
    </source>
</evidence>
<dbReference type="Gene3D" id="3.40.50.720">
    <property type="entry name" value="NAD(P)-binding Rossmann-like Domain"/>
    <property type="match status" value="1"/>
</dbReference>
<dbReference type="GO" id="GO:0005811">
    <property type="term" value="C:lipid droplet"/>
    <property type="evidence" value="ECO:0007669"/>
    <property type="project" value="TreeGrafter"/>
</dbReference>
<evidence type="ECO:0000256" key="3">
    <source>
        <dbReference type="ARBA" id="ARBA00023002"/>
    </source>
</evidence>
<dbReference type="PROSITE" id="PS00061">
    <property type="entry name" value="ADH_SHORT"/>
    <property type="match status" value="1"/>
</dbReference>
<dbReference type="Proteomes" id="UP001174694">
    <property type="component" value="Unassembled WGS sequence"/>
</dbReference>
<comment type="similarity">
    <text evidence="1 4">Belongs to the short-chain dehydrogenases/reductases (SDR) family.</text>
</comment>
<dbReference type="CDD" id="cd05374">
    <property type="entry name" value="17beta-HSD-like_SDR_c"/>
    <property type="match status" value="1"/>
</dbReference>
<dbReference type="AlphaFoldDB" id="A0AA38RH43"/>
<dbReference type="GO" id="GO:0000140">
    <property type="term" value="F:acylglycerone-phosphate reductase (NADP+) activity"/>
    <property type="evidence" value="ECO:0007669"/>
    <property type="project" value="TreeGrafter"/>
</dbReference>
<comment type="caution">
    <text evidence="5">The sequence shown here is derived from an EMBL/GenBank/DDBJ whole genome shotgun (WGS) entry which is preliminary data.</text>
</comment>
<dbReference type="GO" id="GO:0004806">
    <property type="term" value="F:triacylglycerol lipase activity"/>
    <property type="evidence" value="ECO:0007669"/>
    <property type="project" value="TreeGrafter"/>
</dbReference>
<dbReference type="GO" id="GO:0006654">
    <property type="term" value="P:phosphatidic acid biosynthetic process"/>
    <property type="evidence" value="ECO:0007669"/>
    <property type="project" value="TreeGrafter"/>
</dbReference>
<dbReference type="PANTHER" id="PTHR44169:SF15">
    <property type="entry name" value="CHAIN DEHYDROGENASE_REDUCTASE (AYR1), PUTATIVE (AFU_ORTHOLOGUE AFUA_4G04530)-RELATED"/>
    <property type="match status" value="1"/>
</dbReference>
<dbReference type="EMBL" id="JANBVO010000012">
    <property type="protein sequence ID" value="KAJ9148542.1"/>
    <property type="molecule type" value="Genomic_DNA"/>
</dbReference>
<gene>
    <name evidence="5" type="ORF">NKR23_g4965</name>
</gene>